<dbReference type="SUPFAM" id="SSF51419">
    <property type="entry name" value="PLP-binding barrel"/>
    <property type="match status" value="1"/>
</dbReference>
<name>A0A368DRA6_9PROT</name>
<evidence type="ECO:0000256" key="7">
    <source>
        <dbReference type="HAMAP-Rule" id="MF_01201"/>
    </source>
</evidence>
<dbReference type="PANTHER" id="PTHR30511">
    <property type="entry name" value="ALANINE RACEMASE"/>
    <property type="match status" value="1"/>
</dbReference>
<dbReference type="InterPro" id="IPR029066">
    <property type="entry name" value="PLP-binding_barrel"/>
</dbReference>
<evidence type="ECO:0000313" key="12">
    <source>
        <dbReference type="Proteomes" id="UP000253570"/>
    </source>
</evidence>
<feature type="domain" description="Alanine racemase C-terminal" evidence="10">
    <location>
        <begin position="240"/>
        <end position="371"/>
    </location>
</feature>
<evidence type="ECO:0000256" key="3">
    <source>
        <dbReference type="ARBA" id="ARBA00007880"/>
    </source>
</evidence>
<dbReference type="EC" id="5.1.1.1" evidence="4 7"/>
<evidence type="ECO:0000256" key="2">
    <source>
        <dbReference type="ARBA" id="ARBA00001933"/>
    </source>
</evidence>
<evidence type="ECO:0000256" key="8">
    <source>
        <dbReference type="PIRSR" id="PIRSR600821-50"/>
    </source>
</evidence>
<feature type="binding site" evidence="7 9">
    <location>
        <position position="144"/>
    </location>
    <ligand>
        <name>substrate</name>
    </ligand>
</feature>
<dbReference type="InterPro" id="IPR000821">
    <property type="entry name" value="Ala_racemase"/>
</dbReference>
<dbReference type="Proteomes" id="UP000253570">
    <property type="component" value="Unassembled WGS sequence"/>
</dbReference>
<proteinExistence type="inferred from homology"/>
<dbReference type="AlphaFoldDB" id="A0A368DRA6"/>
<dbReference type="GO" id="GO:0008784">
    <property type="term" value="F:alanine racemase activity"/>
    <property type="evidence" value="ECO:0007669"/>
    <property type="project" value="UniProtKB-UniRule"/>
</dbReference>
<feature type="modified residue" description="N6-(pyridoxal phosphate)lysine" evidence="7 8">
    <location>
        <position position="45"/>
    </location>
</feature>
<dbReference type="EMBL" id="QOQD01000005">
    <property type="protein sequence ID" value="RCL73745.1"/>
    <property type="molecule type" value="Genomic_DNA"/>
</dbReference>
<evidence type="ECO:0000313" key="11">
    <source>
        <dbReference type="EMBL" id="RCL73745.1"/>
    </source>
</evidence>
<dbReference type="PROSITE" id="PS00395">
    <property type="entry name" value="ALANINE_RACEMASE"/>
    <property type="match status" value="1"/>
</dbReference>
<evidence type="ECO:0000256" key="1">
    <source>
        <dbReference type="ARBA" id="ARBA00000316"/>
    </source>
</evidence>
<dbReference type="SUPFAM" id="SSF50621">
    <property type="entry name" value="Alanine racemase C-terminal domain-like"/>
    <property type="match status" value="1"/>
</dbReference>
<dbReference type="InterPro" id="IPR001608">
    <property type="entry name" value="Ala_racemase_N"/>
</dbReference>
<dbReference type="GO" id="GO:0030170">
    <property type="term" value="F:pyridoxal phosphate binding"/>
    <property type="evidence" value="ECO:0007669"/>
    <property type="project" value="UniProtKB-UniRule"/>
</dbReference>
<dbReference type="HAMAP" id="MF_01201">
    <property type="entry name" value="Ala_racemase"/>
    <property type="match status" value="1"/>
</dbReference>
<accession>A0A368DRA6</accession>
<comment type="function">
    <text evidence="7">Catalyzes the interconversion of L-alanine and D-alanine. May also act on other amino acids.</text>
</comment>
<dbReference type="UniPathway" id="UPA00042">
    <property type="reaction ID" value="UER00497"/>
</dbReference>
<comment type="caution">
    <text evidence="11">The sequence shown here is derived from an EMBL/GenBank/DDBJ whole genome shotgun (WGS) entry which is preliminary data.</text>
</comment>
<dbReference type="PRINTS" id="PR00992">
    <property type="entry name" value="ALARACEMASE"/>
</dbReference>
<evidence type="ECO:0000256" key="9">
    <source>
        <dbReference type="PIRSR" id="PIRSR600821-52"/>
    </source>
</evidence>
<comment type="pathway">
    <text evidence="7">Amino-acid biosynthesis; D-alanine biosynthesis; D-alanine from L-alanine: step 1/1.</text>
</comment>
<dbReference type="SMART" id="SM01005">
    <property type="entry name" value="Ala_racemase_C"/>
    <property type="match status" value="1"/>
</dbReference>
<evidence type="ECO:0000259" key="10">
    <source>
        <dbReference type="SMART" id="SM01005"/>
    </source>
</evidence>
<dbReference type="Pfam" id="PF01168">
    <property type="entry name" value="Ala_racemase_N"/>
    <property type="match status" value="1"/>
</dbReference>
<dbReference type="NCBIfam" id="TIGR00492">
    <property type="entry name" value="alr"/>
    <property type="match status" value="1"/>
</dbReference>
<dbReference type="GO" id="GO:0005829">
    <property type="term" value="C:cytosol"/>
    <property type="evidence" value="ECO:0007669"/>
    <property type="project" value="TreeGrafter"/>
</dbReference>
<protein>
    <recommendedName>
        <fullName evidence="4 7">Alanine racemase</fullName>
        <ecNumber evidence="4 7">5.1.1.1</ecNumber>
    </recommendedName>
</protein>
<dbReference type="Pfam" id="PF00842">
    <property type="entry name" value="Ala_racemase_C"/>
    <property type="match status" value="1"/>
</dbReference>
<feature type="active site" description="Proton acceptor; specific for L-alanine" evidence="7">
    <location>
        <position position="261"/>
    </location>
</feature>
<evidence type="ECO:0000256" key="6">
    <source>
        <dbReference type="ARBA" id="ARBA00023235"/>
    </source>
</evidence>
<keyword evidence="5 7" id="KW-0663">Pyridoxal phosphate</keyword>
<reference evidence="11 12" key="1">
    <citation type="journal article" date="2018" name="Microbiome">
        <title>Fine metagenomic profile of the Mediterranean stratified and mixed water columns revealed by assembly and recruitment.</title>
        <authorList>
            <person name="Haro-Moreno J.M."/>
            <person name="Lopez-Perez M."/>
            <person name="De La Torre J.R."/>
            <person name="Picazo A."/>
            <person name="Camacho A."/>
            <person name="Rodriguez-Valera F."/>
        </authorList>
    </citation>
    <scope>NUCLEOTIDE SEQUENCE [LARGE SCALE GENOMIC DNA]</scope>
    <source>
        <strain evidence="11">MED-G57</strain>
    </source>
</reference>
<dbReference type="GO" id="GO:0030632">
    <property type="term" value="P:D-alanine biosynthetic process"/>
    <property type="evidence" value="ECO:0007669"/>
    <property type="project" value="UniProtKB-UniRule"/>
</dbReference>
<sequence>MTKVTKTMREIDYTAFLEIDLHALTENYKSIAKFVSPSVCAATVKANAYGLGIKTISKTLYNAGCRYFFVSDLNEGISLREILTTPDIIIYVLNGLMPHTVEYYEEYNLTPVIGSMEELNEYNDYVQQKEQFPIAIHFDTGFSRLGFNKEMAVQVSKYNLDINLIMSHLASAEEKLSLMPENQLKQLLEICKLFKKQYRSIANSAGIIRNSRFHLEMVRPGIGLYGGYENIQNILEIKPVIKLYAPIIQIKNIQKNSTIGYGATYTAEKDMRIALISIGYADGIPRSLSSTSTLSGGQFFYNGIPTPILGRVSMDIIAIDISEIPRNKMQRGEFIEIIGSNQNIDKLSENADTISYEILTRLNTRIRKIYKYA</sequence>
<comment type="cofactor">
    <cofactor evidence="2 7 8">
        <name>pyridoxal 5'-phosphate</name>
        <dbReference type="ChEBI" id="CHEBI:597326"/>
    </cofactor>
</comment>
<evidence type="ECO:0000256" key="4">
    <source>
        <dbReference type="ARBA" id="ARBA00013089"/>
    </source>
</evidence>
<dbReference type="InterPro" id="IPR020622">
    <property type="entry name" value="Ala_racemase_pyridoxalP-BS"/>
</dbReference>
<feature type="binding site" evidence="7 9">
    <location>
        <position position="314"/>
    </location>
    <ligand>
        <name>substrate</name>
    </ligand>
</feature>
<gene>
    <name evidence="11" type="primary">alr</name>
    <name evidence="11" type="ORF">DBW71_02915</name>
</gene>
<keyword evidence="6 7" id="KW-0413">Isomerase</keyword>
<dbReference type="Gene3D" id="3.20.20.10">
    <property type="entry name" value="Alanine racemase"/>
    <property type="match status" value="1"/>
</dbReference>
<comment type="catalytic activity">
    <reaction evidence="1 7">
        <text>L-alanine = D-alanine</text>
        <dbReference type="Rhea" id="RHEA:20249"/>
        <dbReference type="ChEBI" id="CHEBI:57416"/>
        <dbReference type="ChEBI" id="CHEBI:57972"/>
        <dbReference type="EC" id="5.1.1.1"/>
    </reaction>
</comment>
<dbReference type="CDD" id="cd00430">
    <property type="entry name" value="PLPDE_III_AR"/>
    <property type="match status" value="1"/>
</dbReference>
<dbReference type="Gene3D" id="2.40.37.10">
    <property type="entry name" value="Lyase, Ornithine Decarboxylase, Chain A, domain 1"/>
    <property type="match status" value="1"/>
</dbReference>
<feature type="active site" description="Proton acceptor; specific for D-alanine" evidence="7">
    <location>
        <position position="45"/>
    </location>
</feature>
<evidence type="ECO:0000256" key="5">
    <source>
        <dbReference type="ARBA" id="ARBA00022898"/>
    </source>
</evidence>
<dbReference type="PANTHER" id="PTHR30511:SF0">
    <property type="entry name" value="ALANINE RACEMASE, CATABOLIC-RELATED"/>
    <property type="match status" value="1"/>
</dbReference>
<dbReference type="InterPro" id="IPR009006">
    <property type="entry name" value="Ala_racemase/Decarboxylase_C"/>
</dbReference>
<organism evidence="11 12">
    <name type="scientific">PS1 clade bacterium</name>
    <dbReference type="NCBI Taxonomy" id="2175152"/>
    <lineage>
        <taxon>Bacteria</taxon>
        <taxon>Pseudomonadati</taxon>
        <taxon>Pseudomonadota</taxon>
        <taxon>Alphaproteobacteria</taxon>
        <taxon>PS1 clade</taxon>
    </lineage>
</organism>
<dbReference type="InterPro" id="IPR011079">
    <property type="entry name" value="Ala_racemase_C"/>
</dbReference>
<comment type="similarity">
    <text evidence="3 7">Belongs to the alanine racemase family.</text>
</comment>